<organism evidence="3 4">
    <name type="scientific">Kineococcus halophytocola</name>
    <dbReference type="NCBI Taxonomy" id="3234027"/>
    <lineage>
        <taxon>Bacteria</taxon>
        <taxon>Bacillati</taxon>
        <taxon>Actinomycetota</taxon>
        <taxon>Actinomycetes</taxon>
        <taxon>Kineosporiales</taxon>
        <taxon>Kineosporiaceae</taxon>
        <taxon>Kineococcus</taxon>
    </lineage>
</organism>
<dbReference type="InterPro" id="IPR000835">
    <property type="entry name" value="HTH_MarR-typ"/>
</dbReference>
<sequence length="171" mass="18470">MATPHACAALVDVFPDLLRARRSLVGTHSTPAVATLAVVVQHGPLRVSEVAEHLSLDLSTVSRQVGHLKQRGLLTSYPDPADGRSHRLSITPAGTQELRTARRAVVGRLVGHLDDWHDEEVGDLTRLLGRLVAAVEARPDPPPDADRQTARPTSRPTTHPTSHQKQLQGNA</sequence>
<reference evidence="3 4" key="1">
    <citation type="submission" date="2024-07" db="EMBL/GenBank/DDBJ databases">
        <authorList>
            <person name="Thanompreechachai J."/>
            <person name="Duangmal K."/>
        </authorList>
    </citation>
    <scope>NUCLEOTIDE SEQUENCE [LARGE SCALE GENOMIC DNA]</scope>
    <source>
        <strain evidence="3 4">LSe6-4</strain>
    </source>
</reference>
<feature type="region of interest" description="Disordered" evidence="1">
    <location>
        <begin position="136"/>
        <end position="171"/>
    </location>
</feature>
<dbReference type="Pfam" id="PF12802">
    <property type="entry name" value="MarR_2"/>
    <property type="match status" value="1"/>
</dbReference>
<dbReference type="EMBL" id="JBGFTU010000005">
    <property type="protein sequence ID" value="MEZ0164329.1"/>
    <property type="molecule type" value="Genomic_DNA"/>
</dbReference>
<protein>
    <submittedName>
        <fullName evidence="3">MarR family winged helix-turn-helix transcriptional regulator</fullName>
    </submittedName>
</protein>
<dbReference type="Gene3D" id="1.10.10.10">
    <property type="entry name" value="Winged helix-like DNA-binding domain superfamily/Winged helix DNA-binding domain"/>
    <property type="match status" value="1"/>
</dbReference>
<dbReference type="PROSITE" id="PS50995">
    <property type="entry name" value="HTH_MARR_2"/>
    <property type="match status" value="1"/>
</dbReference>
<dbReference type="CDD" id="cd00090">
    <property type="entry name" value="HTH_ARSR"/>
    <property type="match status" value="1"/>
</dbReference>
<dbReference type="SMART" id="SM00347">
    <property type="entry name" value="HTH_MARR"/>
    <property type="match status" value="1"/>
</dbReference>
<dbReference type="InterPro" id="IPR039422">
    <property type="entry name" value="MarR/SlyA-like"/>
</dbReference>
<evidence type="ECO:0000313" key="4">
    <source>
        <dbReference type="Proteomes" id="UP001565927"/>
    </source>
</evidence>
<dbReference type="PANTHER" id="PTHR33164">
    <property type="entry name" value="TRANSCRIPTIONAL REGULATOR, MARR FAMILY"/>
    <property type="match status" value="1"/>
</dbReference>
<dbReference type="PANTHER" id="PTHR33164:SF57">
    <property type="entry name" value="MARR-FAMILY TRANSCRIPTIONAL REGULATOR"/>
    <property type="match status" value="1"/>
</dbReference>
<dbReference type="InterPro" id="IPR036390">
    <property type="entry name" value="WH_DNA-bd_sf"/>
</dbReference>
<dbReference type="Proteomes" id="UP001565927">
    <property type="component" value="Unassembled WGS sequence"/>
</dbReference>
<dbReference type="InterPro" id="IPR036388">
    <property type="entry name" value="WH-like_DNA-bd_sf"/>
</dbReference>
<dbReference type="SUPFAM" id="SSF46785">
    <property type="entry name" value="Winged helix' DNA-binding domain"/>
    <property type="match status" value="1"/>
</dbReference>
<evidence type="ECO:0000256" key="1">
    <source>
        <dbReference type="SAM" id="MobiDB-lite"/>
    </source>
</evidence>
<dbReference type="RefSeq" id="WP_370440572.1">
    <property type="nucleotide sequence ID" value="NZ_JBGFTU010000005.1"/>
</dbReference>
<feature type="compositionally biased region" description="Low complexity" evidence="1">
    <location>
        <begin position="150"/>
        <end position="163"/>
    </location>
</feature>
<keyword evidence="4" id="KW-1185">Reference proteome</keyword>
<dbReference type="InterPro" id="IPR011991">
    <property type="entry name" value="ArsR-like_HTH"/>
</dbReference>
<feature type="domain" description="HTH marR-type" evidence="2">
    <location>
        <begin position="1"/>
        <end position="133"/>
    </location>
</feature>
<gene>
    <name evidence="3" type="ORF">AB2L27_06050</name>
</gene>
<proteinExistence type="predicted"/>
<accession>A0ABV4GZQ2</accession>
<name>A0ABV4GZQ2_9ACTN</name>
<feature type="compositionally biased region" description="Basic and acidic residues" evidence="1">
    <location>
        <begin position="137"/>
        <end position="149"/>
    </location>
</feature>
<comment type="caution">
    <text evidence="3">The sequence shown here is derived from an EMBL/GenBank/DDBJ whole genome shotgun (WGS) entry which is preliminary data.</text>
</comment>
<evidence type="ECO:0000313" key="3">
    <source>
        <dbReference type="EMBL" id="MEZ0164329.1"/>
    </source>
</evidence>
<evidence type="ECO:0000259" key="2">
    <source>
        <dbReference type="PROSITE" id="PS50995"/>
    </source>
</evidence>